<dbReference type="EMBL" id="CM004397">
    <property type="protein sequence ID" value="KAG8644024.1"/>
    <property type="molecule type" value="Genomic_DNA"/>
</dbReference>
<keyword evidence="2" id="KW-1185">Reference proteome</keyword>
<reference evidence="2" key="1">
    <citation type="journal article" date="2016" name="Nat. Biotechnol.">
        <title>Sequencing wild and cultivated cassava and related species reveals extensive interspecific hybridization and genetic diversity.</title>
        <authorList>
            <person name="Bredeson J.V."/>
            <person name="Lyons J.B."/>
            <person name="Prochnik S.E."/>
            <person name="Wu G.A."/>
            <person name="Ha C.M."/>
            <person name="Edsinger-Gonzales E."/>
            <person name="Grimwood J."/>
            <person name="Schmutz J."/>
            <person name="Rabbi I.Y."/>
            <person name="Egesi C."/>
            <person name="Nauluvula P."/>
            <person name="Lebot V."/>
            <person name="Ndunguru J."/>
            <person name="Mkamilo G."/>
            <person name="Bart R.S."/>
            <person name="Setter T.L."/>
            <person name="Gleadow R.M."/>
            <person name="Kulakow P."/>
            <person name="Ferguson M.E."/>
            <person name="Rounsley S."/>
            <person name="Rokhsar D.S."/>
        </authorList>
    </citation>
    <scope>NUCLEOTIDE SEQUENCE [LARGE SCALE GENOMIC DNA]</scope>
    <source>
        <strain evidence="2">cv. AM560-2</strain>
    </source>
</reference>
<gene>
    <name evidence="1" type="ORF">MANES_11G091136v8</name>
</gene>
<dbReference type="Proteomes" id="UP000091857">
    <property type="component" value="Chromosome 11"/>
</dbReference>
<proteinExistence type="predicted"/>
<organism evidence="1 2">
    <name type="scientific">Manihot esculenta</name>
    <name type="common">Cassava</name>
    <name type="synonym">Jatropha manihot</name>
    <dbReference type="NCBI Taxonomy" id="3983"/>
    <lineage>
        <taxon>Eukaryota</taxon>
        <taxon>Viridiplantae</taxon>
        <taxon>Streptophyta</taxon>
        <taxon>Embryophyta</taxon>
        <taxon>Tracheophyta</taxon>
        <taxon>Spermatophyta</taxon>
        <taxon>Magnoliopsida</taxon>
        <taxon>eudicotyledons</taxon>
        <taxon>Gunneridae</taxon>
        <taxon>Pentapetalae</taxon>
        <taxon>rosids</taxon>
        <taxon>fabids</taxon>
        <taxon>Malpighiales</taxon>
        <taxon>Euphorbiaceae</taxon>
        <taxon>Crotonoideae</taxon>
        <taxon>Manihoteae</taxon>
        <taxon>Manihot</taxon>
    </lineage>
</organism>
<name>A0ACB7GW95_MANES</name>
<evidence type="ECO:0000313" key="1">
    <source>
        <dbReference type="EMBL" id="KAG8644024.1"/>
    </source>
</evidence>
<accession>A0ACB7GW95</accession>
<protein>
    <submittedName>
        <fullName evidence="1">Uncharacterized protein</fullName>
    </submittedName>
</protein>
<sequence length="60" mass="7209">MKSKKLGEASTLGFYRLPIYRNGFVFTGYNLQNLFCFIVEEETTNINSWTEYTYTQFNRY</sequence>
<evidence type="ECO:0000313" key="2">
    <source>
        <dbReference type="Proteomes" id="UP000091857"/>
    </source>
</evidence>
<comment type="caution">
    <text evidence="1">The sequence shown here is derived from an EMBL/GenBank/DDBJ whole genome shotgun (WGS) entry which is preliminary data.</text>
</comment>